<dbReference type="AlphaFoldDB" id="A0A3G3MIA2"/>
<reference evidence="2" key="1">
    <citation type="journal article" date="2018" name="Genome Biol. Evol.">
        <title>Mitochondrial and Plastid Genomes from Coralline Red Algae Provide Insights into the Incongruent Evolutionary Histories of Organelles.</title>
        <authorList>
            <person name="Lee J."/>
            <person name="Song H.J."/>
            <person name="In Park S."/>
            <person name="Lee Y.M."/>
            <person name="Jeong S.Y."/>
            <person name="Oh Cho T."/>
            <person name="Kim J.H."/>
            <person name="Choi H.G."/>
            <person name="Choi C.G."/>
            <person name="Nelson W.A."/>
            <person name="Fredericq S."/>
            <person name="Bhattacharya D."/>
            <person name="Su Yoon H."/>
        </authorList>
    </citation>
    <scope>NUCLEOTIDE SEQUENCE</scope>
</reference>
<keyword evidence="2" id="KW-0934">Plastid</keyword>
<dbReference type="InterPro" id="IPR017077">
    <property type="entry name" value="Uncharacterised_Ycf55_algae"/>
</dbReference>
<accession>A0A3G3MIA2</accession>
<proteinExistence type="predicted"/>
<dbReference type="EMBL" id="MH281630">
    <property type="protein sequence ID" value="AYR06561.1"/>
    <property type="molecule type" value="Genomic_DNA"/>
</dbReference>
<dbReference type="InterPro" id="IPR022552">
    <property type="entry name" value="UPF_Ycf55"/>
</dbReference>
<organism evidence="2">
    <name type="scientific">Rhodogorgon sp</name>
    <dbReference type="NCBI Taxonomy" id="2485824"/>
    <lineage>
        <taxon>Eukaryota</taxon>
        <taxon>Rhodophyta</taxon>
        <taxon>Florideophyceae</taxon>
        <taxon>Corallinophycidae</taxon>
        <taxon>Rhodogorgonales</taxon>
        <taxon>Rhodogorgonaceae</taxon>
        <taxon>Rhodogorgon</taxon>
    </lineage>
</organism>
<name>A0A3G3MIA2_9FLOR</name>
<dbReference type="Pfam" id="PF12452">
    <property type="entry name" value="DUF3685"/>
    <property type="match status" value="1"/>
</dbReference>
<evidence type="ECO:0000313" key="2">
    <source>
        <dbReference type="EMBL" id="AYR06561.1"/>
    </source>
</evidence>
<feature type="transmembrane region" description="Helical" evidence="1">
    <location>
        <begin position="286"/>
        <end position="306"/>
    </location>
</feature>
<dbReference type="PIRSF" id="PIRSF036962">
    <property type="entry name" value="UCP036962_SignTr_Ycf55"/>
    <property type="match status" value="1"/>
</dbReference>
<gene>
    <name evidence="2" type="primary">ycf55</name>
</gene>
<keyword evidence="1" id="KW-0812">Transmembrane</keyword>
<geneLocation type="plastid" evidence="2"/>
<keyword evidence="1" id="KW-0472">Membrane</keyword>
<protein>
    <submittedName>
        <fullName evidence="2">Uncharacterized protein</fullName>
    </submittedName>
</protein>
<sequence length="322" mass="37674">MTKYWPSKQSLQLNLAVASLVAQTYEKFSYNLSNTTKNHLPIDITDNYRRKELFTFVLTEIEILVLDIIELDLTVENLNQLNHKVLFSLIRKITQNFLSNSIINKNTVTINYDSSYTKLFFSEHELLLKSLLLYLIFGTEAIDNKLFPFHKLETPSTHVSLLMENAIIQISNIIVFNLLDNIKSLPAISEFLISNDICNSTYISIRSISIFRNNLIASHWINLYFYYPKSIYSSKYTIWSLSIEGLIKQYIHVNRSMEYFYLSKFQLFLILCLELQDFVIPKIKTFMLILGRFILYILIITLDNILKLSLKALTLTINSREK</sequence>
<evidence type="ECO:0000256" key="1">
    <source>
        <dbReference type="SAM" id="Phobius"/>
    </source>
</evidence>
<keyword evidence="1" id="KW-1133">Transmembrane helix</keyword>